<feature type="domain" description="DUF2326" evidence="1">
    <location>
        <begin position="412"/>
        <end position="500"/>
    </location>
</feature>
<dbReference type="InterPro" id="IPR027417">
    <property type="entry name" value="P-loop_NTPase"/>
</dbReference>
<sequence length="532" mass="60375">MLKSITCEKLIQSSIHFKLGLNAVVGADDAHNSIGKSSVLMLIDFAFGGSDFPTKCDDVIKNVGHLEVVMEFQFDKSYLFIRNTEAPESVYCVEQGRMLTLREFTSFLKDNYITSAGEISFRDCVSGFFRIYQRNNYNHKRPLDLTVREKWEVVRKRILKMFNMYWLISQLEQERAGAQKALKDINGTFNSGAVKKITKAQVSKNDSVISQLFSEVEKIKHALKRNVTDIRSIINEQSLELKLQKDALVEYKLDLQTQLSRVESNLGNAKIVSSRDFQSVLTFFPEVDSKKLLEVESFHSGITNILKDQLKAEQVVLIEALGAAQADIAKVDNSLLNLVDSREDSVHLLERLIDLDRQQNALIQQNRYWTMSAEAKNEIKRLKADIDSALESSVAEIEVGLNAGIEEEITKIYSNKAISPVLTLGEKDYKFDHGDDRGTGKGFANMIALDLTFLRLTVLPVIIHDSLLFKNMDTPAIEHLVEIYSSFSKQVFISIDEVSKYQAGVRKVITEAMFLKLDKDRMAFNVKWKNAK</sequence>
<organism evidence="2 3">
    <name type="scientific">Pseudomonas prosekii</name>
    <dbReference type="NCBI Taxonomy" id="1148509"/>
    <lineage>
        <taxon>Bacteria</taxon>
        <taxon>Pseudomonadati</taxon>
        <taxon>Pseudomonadota</taxon>
        <taxon>Gammaproteobacteria</taxon>
        <taxon>Pseudomonadales</taxon>
        <taxon>Pseudomonadaceae</taxon>
        <taxon>Pseudomonas</taxon>
    </lineage>
</organism>
<accession>A0A1H1R2L2</accession>
<reference evidence="2 3" key="1">
    <citation type="submission" date="2016-10" db="EMBL/GenBank/DDBJ databases">
        <authorList>
            <person name="de Groot N.N."/>
        </authorList>
    </citation>
    <scope>NUCLEOTIDE SEQUENCE [LARGE SCALE GENOMIC DNA]</scope>
    <source>
        <strain evidence="2 3">LMG 26867</strain>
    </source>
</reference>
<evidence type="ECO:0000259" key="1">
    <source>
        <dbReference type="Pfam" id="PF10088"/>
    </source>
</evidence>
<proteinExistence type="predicted"/>
<dbReference type="EMBL" id="LT629762">
    <property type="protein sequence ID" value="SDS29870.1"/>
    <property type="molecule type" value="Genomic_DNA"/>
</dbReference>
<dbReference type="Proteomes" id="UP000198481">
    <property type="component" value="Chromosome I"/>
</dbReference>
<dbReference type="Gene3D" id="3.40.50.300">
    <property type="entry name" value="P-loop containing nucleotide triphosphate hydrolases"/>
    <property type="match status" value="1"/>
</dbReference>
<evidence type="ECO:0000313" key="2">
    <source>
        <dbReference type="EMBL" id="SDS29870.1"/>
    </source>
</evidence>
<dbReference type="STRING" id="1148509.SAMN05216222_1142"/>
<dbReference type="AlphaFoldDB" id="A0A1H1R2L2"/>
<gene>
    <name evidence="2" type="ORF">SAMN05216222_1142</name>
</gene>
<dbReference type="Pfam" id="PF10088">
    <property type="entry name" value="DUF2326"/>
    <property type="match status" value="1"/>
</dbReference>
<name>A0A1H1R2L2_9PSED</name>
<dbReference type="InterPro" id="IPR018760">
    <property type="entry name" value="DUF2326"/>
</dbReference>
<evidence type="ECO:0000313" key="3">
    <source>
        <dbReference type="Proteomes" id="UP000198481"/>
    </source>
</evidence>
<protein>
    <submittedName>
        <fullName evidence="2">Uncharacterized protein YydD, contains DUF2326 domain</fullName>
    </submittedName>
</protein>